<protein>
    <recommendedName>
        <fullName evidence="3">Copia protein</fullName>
    </recommendedName>
</protein>
<name>A0AAV1T7E0_9STRA</name>
<organism evidence="1 2">
    <name type="scientific">Peronospora matthiolae</name>
    <dbReference type="NCBI Taxonomy" id="2874970"/>
    <lineage>
        <taxon>Eukaryota</taxon>
        <taxon>Sar</taxon>
        <taxon>Stramenopiles</taxon>
        <taxon>Oomycota</taxon>
        <taxon>Peronosporomycetes</taxon>
        <taxon>Peronosporales</taxon>
        <taxon>Peronosporaceae</taxon>
        <taxon>Peronospora</taxon>
    </lineage>
</organism>
<sequence length="111" mass="12773">MEANSLCNIVEETLYTTRKSIDVDHEVDNSSAMTLALDPTFSRRTRHNELRWHYVREQDTKNKIKLHKVKTEDSAADLLTKTTKADQFSTYGKFIGLMDADKSDTRNGLLH</sequence>
<reference evidence="1" key="1">
    <citation type="submission" date="2024-01" db="EMBL/GenBank/DDBJ databases">
        <authorList>
            <person name="Webb A."/>
        </authorList>
    </citation>
    <scope>NUCLEOTIDE SEQUENCE</scope>
    <source>
        <strain evidence="1">Pm1</strain>
    </source>
</reference>
<dbReference type="Proteomes" id="UP001162060">
    <property type="component" value="Unassembled WGS sequence"/>
</dbReference>
<dbReference type="EMBL" id="CAKLBY020000024">
    <property type="protein sequence ID" value="CAK7901351.1"/>
    <property type="molecule type" value="Genomic_DNA"/>
</dbReference>
<comment type="caution">
    <text evidence="1">The sequence shown here is derived from an EMBL/GenBank/DDBJ whole genome shotgun (WGS) entry which is preliminary data.</text>
</comment>
<evidence type="ECO:0000313" key="1">
    <source>
        <dbReference type="EMBL" id="CAK7901351.1"/>
    </source>
</evidence>
<evidence type="ECO:0008006" key="3">
    <source>
        <dbReference type="Google" id="ProtNLM"/>
    </source>
</evidence>
<proteinExistence type="predicted"/>
<accession>A0AAV1T7E0</accession>
<evidence type="ECO:0000313" key="2">
    <source>
        <dbReference type="Proteomes" id="UP001162060"/>
    </source>
</evidence>
<dbReference type="AlphaFoldDB" id="A0AAV1T7E0"/>
<gene>
    <name evidence="1" type="ORF">PM001_LOCUS2253</name>
</gene>